<dbReference type="CDD" id="cd00371">
    <property type="entry name" value="HMA"/>
    <property type="match status" value="1"/>
</dbReference>
<name>W0DSM8_9GAMM</name>
<dbReference type="EMBL" id="CP007030">
    <property type="protein sequence ID" value="AHF01452.1"/>
    <property type="molecule type" value="Genomic_DNA"/>
</dbReference>
<evidence type="ECO:0000259" key="2">
    <source>
        <dbReference type="PROSITE" id="PS50846"/>
    </source>
</evidence>
<keyword evidence="1" id="KW-0479">Metal-binding</keyword>
<dbReference type="PROSITE" id="PS50846">
    <property type="entry name" value="HMA_2"/>
    <property type="match status" value="1"/>
</dbReference>
<evidence type="ECO:0000256" key="1">
    <source>
        <dbReference type="ARBA" id="ARBA00022723"/>
    </source>
</evidence>
<dbReference type="RefSeq" id="WP_006459452.1">
    <property type="nucleotide sequence ID" value="NZ_CP007030.1"/>
</dbReference>
<dbReference type="SUPFAM" id="SSF55008">
    <property type="entry name" value="HMA, heavy metal-associated domain"/>
    <property type="match status" value="1"/>
</dbReference>
<reference evidence="3 4" key="1">
    <citation type="submission" date="2013-12" db="EMBL/GenBank/DDBJ databases">
        <authorList>
            <consortium name="DOE Joint Genome Institute"/>
            <person name="Kappler U."/>
            <person name="Huntemann M."/>
            <person name="Han J."/>
            <person name="Chen A."/>
            <person name="Kyrpides N."/>
            <person name="Mavromatis K."/>
            <person name="Markowitz V."/>
            <person name="Palaniappan K."/>
            <person name="Ivanova N."/>
            <person name="Schaumberg A."/>
            <person name="Pati A."/>
            <person name="Liolios K."/>
            <person name="Nordberg H.P."/>
            <person name="Cantor M.N."/>
            <person name="Hua S.X."/>
            <person name="Woyke T."/>
        </authorList>
    </citation>
    <scope>NUCLEOTIDE SEQUENCE [LARGE SCALE GENOMIC DNA]</scope>
    <source>
        <strain evidence="4">AL2</strain>
    </source>
</reference>
<dbReference type="Pfam" id="PF00403">
    <property type="entry name" value="HMA"/>
    <property type="match status" value="1"/>
</dbReference>
<dbReference type="HOGENOM" id="CLU_134973_5_4_6"/>
<dbReference type="eggNOG" id="COG2608">
    <property type="taxonomic scope" value="Bacteria"/>
</dbReference>
<dbReference type="InterPro" id="IPR006121">
    <property type="entry name" value="HMA_dom"/>
</dbReference>
<sequence length="93" mass="9741">MLSAILVENIKCGGCANQITKKLMSLPGVEQVDIDVEQGMVSLEVKDESIIVLVKSQLASLGYPETGTIEGVAAAGAKARSFVSCAIGKMTRE</sequence>
<dbReference type="Proteomes" id="UP000005380">
    <property type="component" value="Chromosome"/>
</dbReference>
<dbReference type="Gene3D" id="3.30.70.100">
    <property type="match status" value="1"/>
</dbReference>
<protein>
    <submittedName>
        <fullName evidence="3">Heavy metal transporter</fullName>
    </submittedName>
</protein>
<dbReference type="InterPro" id="IPR017969">
    <property type="entry name" value="Heavy-metal-associated_CS"/>
</dbReference>
<gene>
    <name evidence="3" type="ORF">THIAE_06500</name>
</gene>
<dbReference type="PROSITE" id="PS01047">
    <property type="entry name" value="HMA_1"/>
    <property type="match status" value="1"/>
</dbReference>
<dbReference type="OrthoDB" id="9814359at2"/>
<accession>W0DSM8</accession>
<feature type="domain" description="HMA" evidence="2">
    <location>
        <begin position="1"/>
        <end position="66"/>
    </location>
</feature>
<dbReference type="InterPro" id="IPR036163">
    <property type="entry name" value="HMA_dom_sf"/>
</dbReference>
<proteinExistence type="predicted"/>
<organism evidence="3 4">
    <name type="scientific">Thiomicrospira aerophila AL3</name>
    <dbReference type="NCBI Taxonomy" id="717772"/>
    <lineage>
        <taxon>Bacteria</taxon>
        <taxon>Pseudomonadati</taxon>
        <taxon>Pseudomonadota</taxon>
        <taxon>Gammaproteobacteria</taxon>
        <taxon>Thiotrichales</taxon>
        <taxon>Piscirickettsiaceae</taxon>
        <taxon>Thiomicrospira</taxon>
    </lineage>
</organism>
<dbReference type="GO" id="GO:0046872">
    <property type="term" value="F:metal ion binding"/>
    <property type="evidence" value="ECO:0007669"/>
    <property type="project" value="UniProtKB-KW"/>
</dbReference>
<dbReference type="AlphaFoldDB" id="W0DSM8"/>
<dbReference type="STRING" id="717772.THIAE_06500"/>
<dbReference type="InParanoid" id="W0DSM8"/>
<keyword evidence="4" id="KW-1185">Reference proteome</keyword>
<dbReference type="KEGG" id="tao:THIAE_06500"/>
<evidence type="ECO:0000313" key="3">
    <source>
        <dbReference type="EMBL" id="AHF01452.1"/>
    </source>
</evidence>
<evidence type="ECO:0000313" key="4">
    <source>
        <dbReference type="Proteomes" id="UP000005380"/>
    </source>
</evidence>